<accession>A0AAW4PDS7</accession>
<organism evidence="2 3">
    <name type="scientific">Haloarcula nitratireducens</name>
    <dbReference type="NCBI Taxonomy" id="2487749"/>
    <lineage>
        <taxon>Archaea</taxon>
        <taxon>Methanobacteriati</taxon>
        <taxon>Methanobacteriota</taxon>
        <taxon>Stenosarchaea group</taxon>
        <taxon>Halobacteria</taxon>
        <taxon>Halobacteriales</taxon>
        <taxon>Haloarculaceae</taxon>
        <taxon>Haloarcula</taxon>
    </lineage>
</organism>
<dbReference type="Proteomes" id="UP001430455">
    <property type="component" value="Unassembled WGS sequence"/>
</dbReference>
<name>A0AAW4PDS7_9EURY</name>
<evidence type="ECO:0008006" key="4">
    <source>
        <dbReference type="Google" id="ProtNLM"/>
    </source>
</evidence>
<proteinExistence type="predicted"/>
<dbReference type="PROSITE" id="PS51257">
    <property type="entry name" value="PROKAR_LIPOPROTEIN"/>
    <property type="match status" value="1"/>
</dbReference>
<comment type="caution">
    <text evidence="2">The sequence shown here is derived from an EMBL/GenBank/DDBJ whole genome shotgun (WGS) entry which is preliminary data.</text>
</comment>
<evidence type="ECO:0000313" key="3">
    <source>
        <dbReference type="Proteomes" id="UP001430455"/>
    </source>
</evidence>
<dbReference type="RefSeq" id="WP_220580689.1">
    <property type="nucleotide sequence ID" value="NZ_RKLT01000004.1"/>
</dbReference>
<evidence type="ECO:0000313" key="2">
    <source>
        <dbReference type="EMBL" id="MBX0296086.1"/>
    </source>
</evidence>
<protein>
    <recommendedName>
        <fullName evidence="4">Lipoprotein</fullName>
    </recommendedName>
</protein>
<dbReference type="EMBL" id="RKLT01000004">
    <property type="protein sequence ID" value="MBX0296086.1"/>
    <property type="molecule type" value="Genomic_DNA"/>
</dbReference>
<gene>
    <name evidence="2" type="ORF">EGH23_14490</name>
</gene>
<reference evidence="2 3" key="1">
    <citation type="submission" date="2021-06" db="EMBL/GenBank/DDBJ databases">
        <title>Halomicroarcula sp. a new haloarchaeum isolated from saline soil.</title>
        <authorList>
            <person name="Duran-Viseras A."/>
            <person name="Sanchez-Porro C."/>
            <person name="Ventosa A."/>
        </authorList>
    </citation>
    <scope>NUCLEOTIDE SEQUENCE [LARGE SCALE GENOMIC DNA]</scope>
    <source>
        <strain evidence="2 3">F27</strain>
    </source>
</reference>
<feature type="region of interest" description="Disordered" evidence="1">
    <location>
        <begin position="24"/>
        <end position="46"/>
    </location>
</feature>
<keyword evidence="3" id="KW-1185">Reference proteome</keyword>
<dbReference type="AlphaFoldDB" id="A0AAW4PDS7"/>
<evidence type="ECO:0000256" key="1">
    <source>
        <dbReference type="SAM" id="MobiDB-lite"/>
    </source>
</evidence>
<sequence length="274" mass="29423">MRRAAVVVLLAGCLVTAGCTGLVGSPDATTETLTPAPVPEEPPARVAPGLTEAGVSDSDALTRAHVARLANVSYTLRHTRTVRTGDGDVRLRQTTVFRTGANYREYVARRTVTGTNVPETELRTRWADGRAIQLTTVNGTTRREIVADGRGIGAPPLPPREALFFEPTYNSRLTGLFDGANVTDVSPAREEVRQTYGAPVYRLRADGATDRSQFPVAPAERIGDIGFTAVVGPEGLVYDYGVQYTVVRNGTTLRVTESLRYGELGTTTPEFADG</sequence>